<organism evidence="4 5">
    <name type="scientific">Cupriavidus metallidurans (strain ATCC 43123 / DSM 2839 / NBRC 102507 / CH34)</name>
    <name type="common">Ralstonia metallidurans</name>
    <dbReference type="NCBI Taxonomy" id="266264"/>
    <lineage>
        <taxon>Bacteria</taxon>
        <taxon>Pseudomonadati</taxon>
        <taxon>Pseudomonadota</taxon>
        <taxon>Betaproteobacteria</taxon>
        <taxon>Burkholderiales</taxon>
        <taxon>Burkholderiaceae</taxon>
        <taxon>Cupriavidus</taxon>
    </lineage>
</organism>
<dbReference type="RefSeq" id="WP_008649488.1">
    <property type="nucleotide sequence ID" value="NC_006525.1"/>
</dbReference>
<accession>Q1L9J7</accession>
<dbReference type="InterPro" id="IPR013762">
    <property type="entry name" value="Integrase-like_cat_sf"/>
</dbReference>
<proteinExistence type="predicted"/>
<dbReference type="PROSITE" id="PS51898">
    <property type="entry name" value="TYR_RECOMBINASE"/>
    <property type="match status" value="1"/>
</dbReference>
<geneLocation type="plasmid" evidence="4 5">
    <name>pMOL28</name>
</geneLocation>
<evidence type="ECO:0000256" key="2">
    <source>
        <dbReference type="ARBA" id="ARBA00023172"/>
    </source>
</evidence>
<dbReference type="InterPro" id="IPR002104">
    <property type="entry name" value="Integrase_catalytic"/>
</dbReference>
<evidence type="ECO:0000313" key="5">
    <source>
        <dbReference type="Proteomes" id="UP000002429"/>
    </source>
</evidence>
<dbReference type="AlphaFoldDB" id="Q1L9J7"/>
<keyword evidence="2" id="KW-0233">DNA recombination</keyword>
<dbReference type="EMBL" id="CP000355">
    <property type="protein sequence ID" value="ABF13179.1"/>
    <property type="molecule type" value="Genomic_DNA"/>
</dbReference>
<reference evidence="5" key="1">
    <citation type="journal article" date="2010" name="PLoS ONE">
        <title>The complete genome sequence of Cupriavidus metallidurans strain CH34, a master survivalist in harsh and anthropogenic environments.</title>
        <authorList>
            <person name="Janssen P.J."/>
            <person name="Van Houdt R."/>
            <person name="Moors H."/>
            <person name="Monsieurs P."/>
            <person name="Morin N."/>
            <person name="Michaux A."/>
            <person name="Benotmane M.A."/>
            <person name="Leys N."/>
            <person name="Vallaeys T."/>
            <person name="Lapidus A."/>
            <person name="Monchy S."/>
            <person name="Medigue C."/>
            <person name="Taghavi S."/>
            <person name="McCorkle S."/>
            <person name="Dunn J."/>
            <person name="van der Lelie D."/>
            <person name="Mergeay M."/>
        </authorList>
    </citation>
    <scope>NUCLEOTIDE SEQUENCE [LARGE SCALE GENOMIC DNA]</scope>
    <source>
        <strain evidence="5">ATCC 43123 / DSM 2839 / NBRC 102507 / CH34</strain>
    </source>
</reference>
<dbReference type="InterPro" id="IPR050090">
    <property type="entry name" value="Tyrosine_recombinase_XerCD"/>
</dbReference>
<dbReference type="GO" id="GO:0003677">
    <property type="term" value="F:DNA binding"/>
    <property type="evidence" value="ECO:0007669"/>
    <property type="project" value="InterPro"/>
</dbReference>
<gene>
    <name evidence="4" type="primary">int</name>
    <name evidence="4" type="ordered locus">Rmet_6320</name>
</gene>
<keyword evidence="4" id="KW-0614">Plasmid</keyword>
<dbReference type="KEGG" id="rme:Rmet_6320"/>
<evidence type="ECO:0000313" key="4">
    <source>
        <dbReference type="EMBL" id="ABF13179.1"/>
    </source>
</evidence>
<dbReference type="CDD" id="cd00397">
    <property type="entry name" value="DNA_BRE_C"/>
    <property type="match status" value="1"/>
</dbReference>
<dbReference type="GO" id="GO:0006310">
    <property type="term" value="P:DNA recombination"/>
    <property type="evidence" value="ECO:0007669"/>
    <property type="project" value="UniProtKB-KW"/>
</dbReference>
<dbReference type="SUPFAM" id="SSF56349">
    <property type="entry name" value="DNA breaking-rejoining enzymes"/>
    <property type="match status" value="1"/>
</dbReference>
<dbReference type="Gene3D" id="1.10.443.10">
    <property type="entry name" value="Intergrase catalytic core"/>
    <property type="match status" value="1"/>
</dbReference>
<dbReference type="Pfam" id="PF00589">
    <property type="entry name" value="Phage_integrase"/>
    <property type="match status" value="1"/>
</dbReference>
<feature type="domain" description="Tyr recombinase" evidence="3">
    <location>
        <begin position="162"/>
        <end position="392"/>
    </location>
</feature>
<protein>
    <submittedName>
        <fullName evidence="4">Tyrosine-based site-specific recombinase activity site-specific DNA integration</fullName>
    </submittedName>
</protein>
<evidence type="ECO:0000259" key="3">
    <source>
        <dbReference type="PROSITE" id="PS51898"/>
    </source>
</evidence>
<dbReference type="PANTHER" id="PTHR30349">
    <property type="entry name" value="PHAGE INTEGRASE-RELATED"/>
    <property type="match status" value="1"/>
</dbReference>
<dbReference type="HOGENOM" id="CLU_634414_0_0_4"/>
<sequence>MEDLLPTLPSLDHRDALPNALASPVLPAGQSDAQLVRTWLDTKYAAGLGIRASTRAQYALEAHRLLWYAHALGRPLASWQVADANGYLAFLADPPAHAVGDGRVRQDSPAWRPLRGPLSEASRRQTATIVGGLFEWLVGVEALRVNPFQAVPRARSARGPGSQRRFLEAEQLAAVFDAVEARPAPTLWAQLHKARDRLLLALLFHTGLRASEVTALTWPDFERQRGRHGDFWTVRIREAKGGSDQLVPCDNVMAELARFRQLVGLSPEPRATDTMAVVPAMAGGRQRLAPLTDTLALQRRLSRPVRTRQGLYTIVRQVFEAAAVRLEASGYAEGAANLRAASTHWLRHSHATHLLRAGVPVTDVQRTLRHRDINTTRRYTHEALEDVARSIGGKLPAV</sequence>
<keyword evidence="5" id="KW-1185">Reference proteome</keyword>
<dbReference type="Proteomes" id="UP000002429">
    <property type="component" value="Plasmid pMOL28"/>
</dbReference>
<name>Q1L9J7_CUPMC</name>
<dbReference type="GeneID" id="92822981"/>
<evidence type="ECO:0000256" key="1">
    <source>
        <dbReference type="ARBA" id="ARBA00022908"/>
    </source>
</evidence>
<dbReference type="InterPro" id="IPR011010">
    <property type="entry name" value="DNA_brk_join_enz"/>
</dbReference>
<keyword evidence="1" id="KW-0229">DNA integration</keyword>
<dbReference type="GO" id="GO:0015074">
    <property type="term" value="P:DNA integration"/>
    <property type="evidence" value="ECO:0007669"/>
    <property type="project" value="UniProtKB-KW"/>
</dbReference>